<protein>
    <submittedName>
        <fullName evidence="2">Flagellar motor protein MotB</fullName>
    </submittedName>
</protein>
<gene>
    <name evidence="2" type="ORF">DDZ16_09665</name>
</gene>
<keyword evidence="3" id="KW-1185">Reference proteome</keyword>
<dbReference type="Pfam" id="PF18990">
    <property type="entry name" value="DUF5723"/>
    <property type="match status" value="1"/>
</dbReference>
<keyword evidence="2" id="KW-0966">Cell projection</keyword>
<dbReference type="Proteomes" id="UP000244956">
    <property type="component" value="Unassembled WGS sequence"/>
</dbReference>
<dbReference type="AlphaFoldDB" id="A0A2U2B9N7"/>
<keyword evidence="2" id="KW-0969">Cilium</keyword>
<dbReference type="OrthoDB" id="1489601at2"/>
<dbReference type="RefSeq" id="WP_109264304.1">
    <property type="nucleotide sequence ID" value="NZ_QEWP01000006.1"/>
</dbReference>
<name>A0A2U2B9N7_9BACT</name>
<feature type="domain" description="DUF5723" evidence="1">
    <location>
        <begin position="42"/>
        <end position="426"/>
    </location>
</feature>
<evidence type="ECO:0000313" key="2">
    <source>
        <dbReference type="EMBL" id="PWD99764.1"/>
    </source>
</evidence>
<evidence type="ECO:0000313" key="3">
    <source>
        <dbReference type="Proteomes" id="UP000244956"/>
    </source>
</evidence>
<proteinExistence type="predicted"/>
<organism evidence="2 3">
    <name type="scientific">Marinilabilia rubra</name>
    <dbReference type="NCBI Taxonomy" id="2162893"/>
    <lineage>
        <taxon>Bacteria</taxon>
        <taxon>Pseudomonadati</taxon>
        <taxon>Bacteroidota</taxon>
        <taxon>Bacteroidia</taxon>
        <taxon>Marinilabiliales</taxon>
        <taxon>Marinilabiliaceae</taxon>
        <taxon>Marinilabilia</taxon>
    </lineage>
</organism>
<keyword evidence="2" id="KW-0282">Flagellum</keyword>
<dbReference type="EMBL" id="QEWP01000006">
    <property type="protein sequence ID" value="PWD99764.1"/>
    <property type="molecule type" value="Genomic_DNA"/>
</dbReference>
<comment type="caution">
    <text evidence="2">The sequence shown here is derived from an EMBL/GenBank/DDBJ whole genome shotgun (WGS) entry which is preliminary data.</text>
</comment>
<sequence>MQIKKYILTLFIAFVFLLPGGAQMPMGLYFMETIPQSSQINPAMQPRANGFFALPQVGAAMQSDMAFNDVFQEQGSEWVTPLSARFNYDDLYNVIGKSANINQNVNADILGFGFRSGKDYLTFTLGIRNVTQMGMPADLFKISDAGFPDGQSFDFSTMRMKQAAYHELAFGYSREWNDKWTFGMKFKPLFGIAGGVTDINSFELNTGRTQWDVNVDGTIYTSAPLEVTEGEPGDFPESIEGKDLTDSETSEYFTSFKNGGMAFDFGAVYEFSDQLTFSAALTNLGYVKFKEELNSLSFNGTYAFDGIAVDDTDEEVIEQAFEDIADSLETVIDYDVKHEKFSVPLSPSMFVGASYQWTPSVSFGFLSRSLFQKYNFRQDFSLSANIQPYSFVALNLNYSQRIKGAGGLGGALSFLAGPLQLYLAADYMPARYANVSFDDGESTAMPYKHKDLNLRFGLNLIFGRHGYRDEPMLSARGQ</sequence>
<accession>A0A2U2B9N7</accession>
<evidence type="ECO:0000259" key="1">
    <source>
        <dbReference type="Pfam" id="PF18990"/>
    </source>
</evidence>
<reference evidence="2 3" key="1">
    <citation type="submission" date="2018-05" db="EMBL/GenBank/DDBJ databases">
        <title>Marinilabilia rubrum sp. nov., isolated from saltern sediment.</title>
        <authorList>
            <person name="Zhang R."/>
        </authorList>
    </citation>
    <scope>NUCLEOTIDE SEQUENCE [LARGE SCALE GENOMIC DNA]</scope>
    <source>
        <strain evidence="2 3">WTE16</strain>
    </source>
</reference>
<dbReference type="InterPro" id="IPR043781">
    <property type="entry name" value="DUF5723"/>
</dbReference>